<feature type="region of interest" description="Disordered" evidence="2">
    <location>
        <begin position="321"/>
        <end position="360"/>
    </location>
</feature>
<feature type="region of interest" description="Disordered" evidence="2">
    <location>
        <begin position="507"/>
        <end position="532"/>
    </location>
</feature>
<organism evidence="3 4">
    <name type="scientific">Neoarthrinium moseri</name>
    <dbReference type="NCBI Taxonomy" id="1658444"/>
    <lineage>
        <taxon>Eukaryota</taxon>
        <taxon>Fungi</taxon>
        <taxon>Dikarya</taxon>
        <taxon>Ascomycota</taxon>
        <taxon>Pezizomycotina</taxon>
        <taxon>Sordariomycetes</taxon>
        <taxon>Xylariomycetidae</taxon>
        <taxon>Amphisphaeriales</taxon>
        <taxon>Apiosporaceae</taxon>
        <taxon>Neoarthrinium</taxon>
    </lineage>
</organism>
<sequence length="627" mass="70645">MAHKEAKQSSFRATRTPYDLGMAQPSSLLAGSRSFEMRSEPQVVGQHTIRRAFGLEVTIARLEENIAHLQAENSALRAENSELKELFPIDPISFNINPQPPIAKPVLSTTDLLFDRSENALTTYNSVVPPRERLDIIRDIGETLTSSASSTCAASSEPNPARYQKVSDFMAGKLVESYSPPDTDPSSTCCLESSIIFDDASENSYAEKRHSWLKSYDPTARNPLHQPQTGSTYLARLREKPWVSEWKFFGFPGIVGFVDTNSEASTFDEYEQEPEQRAQDIRDNHSGFDDNVDLRGGLLEDWEAAVMLGFASEAQWDGLSDMNQPSSPSYADAPSASSSDNSYEQTFSDARVDTEGSASTTPGQLWVPYGNFTQTKTWVSEEEMARVQYEKCMANLRYMGFDRFPLYPMTFQEWVACKAECAYSKVMLAKRKLDDMQTALNKERASVASGDHSNITSLGSDTQLAEKLQHISQMDEHSPVLARRTIWHPGFTSQPIADWPSYKEFKAEGDDRQKGQRNYRRMLPLPKPREPHGARLLRQLPGSETPTDIHTQYPIRLFEPAYGLMCDVSHAAMLQIKEQRLYSKLDRNTEQELNDDSLDSFTGGLLQEIEREQQISDRFASLDIGLH</sequence>
<feature type="region of interest" description="Disordered" evidence="2">
    <location>
        <begin position="265"/>
        <end position="286"/>
    </location>
</feature>
<evidence type="ECO:0000256" key="1">
    <source>
        <dbReference type="SAM" id="Coils"/>
    </source>
</evidence>
<gene>
    <name evidence="3" type="ORF">JX265_012003</name>
</gene>
<keyword evidence="4" id="KW-1185">Reference proteome</keyword>
<proteinExistence type="predicted"/>
<dbReference type="EMBL" id="JAFIMR010000048">
    <property type="protein sequence ID" value="KAI1855920.1"/>
    <property type="molecule type" value="Genomic_DNA"/>
</dbReference>
<comment type="caution">
    <text evidence="3">The sequence shown here is derived from an EMBL/GenBank/DDBJ whole genome shotgun (WGS) entry which is preliminary data.</text>
</comment>
<evidence type="ECO:0000256" key="2">
    <source>
        <dbReference type="SAM" id="MobiDB-lite"/>
    </source>
</evidence>
<feature type="compositionally biased region" description="Low complexity" evidence="2">
    <location>
        <begin position="325"/>
        <end position="343"/>
    </location>
</feature>
<keyword evidence="1" id="KW-0175">Coiled coil</keyword>
<dbReference type="Proteomes" id="UP000829685">
    <property type="component" value="Unassembled WGS sequence"/>
</dbReference>
<evidence type="ECO:0000313" key="4">
    <source>
        <dbReference type="Proteomes" id="UP000829685"/>
    </source>
</evidence>
<name>A0A9Q0AJ27_9PEZI</name>
<protein>
    <submittedName>
        <fullName evidence="3">Uncharacterized protein</fullName>
    </submittedName>
</protein>
<accession>A0A9Q0AJ27</accession>
<dbReference type="AlphaFoldDB" id="A0A9Q0AJ27"/>
<feature type="coiled-coil region" evidence="1">
    <location>
        <begin position="52"/>
        <end position="86"/>
    </location>
</feature>
<evidence type="ECO:0000313" key="3">
    <source>
        <dbReference type="EMBL" id="KAI1855920.1"/>
    </source>
</evidence>
<reference evidence="3" key="1">
    <citation type="submission" date="2021-03" db="EMBL/GenBank/DDBJ databases">
        <title>Revisited historic fungal species revealed as producer of novel bioactive compounds through whole genome sequencing and comparative genomics.</title>
        <authorList>
            <person name="Vignolle G.A."/>
            <person name="Hochenegger N."/>
            <person name="Mach R.L."/>
            <person name="Mach-Aigner A.R."/>
            <person name="Javad Rahimi M."/>
            <person name="Salim K.A."/>
            <person name="Chan C.M."/>
            <person name="Lim L.B.L."/>
            <person name="Cai F."/>
            <person name="Druzhinina I.S."/>
            <person name="U'Ren J.M."/>
            <person name="Derntl C."/>
        </authorList>
    </citation>
    <scope>NUCLEOTIDE SEQUENCE</scope>
    <source>
        <strain evidence="3">TUCIM 5799</strain>
    </source>
</reference>
<feature type="compositionally biased region" description="Basic and acidic residues" evidence="2">
    <location>
        <begin position="274"/>
        <end position="286"/>
    </location>
</feature>